<accession>A0A9P9AFL3</accession>
<keyword evidence="3" id="KW-1185">Reference proteome</keyword>
<sequence length="121" mass="13213">MNSRPCLSFFPLPSSPLFFLLPPRSSPSSPPPPPRRYHRVLRPSFLRLLPPATPSILPLRYGTSASSEPSPDLCPKPERVTPPIDVTQTLADLCKEFAPASLSTPSAHWTLAQSSGNKKGR</sequence>
<evidence type="ECO:0000256" key="1">
    <source>
        <dbReference type="SAM" id="MobiDB-lite"/>
    </source>
</evidence>
<dbReference type="EMBL" id="JAGPYM010000043">
    <property type="protein sequence ID" value="KAH6873929.1"/>
    <property type="molecule type" value="Genomic_DNA"/>
</dbReference>
<proteinExistence type="predicted"/>
<gene>
    <name evidence="2" type="ORF">B0T10DRAFT_466025</name>
</gene>
<protein>
    <submittedName>
        <fullName evidence="2">Uncharacterized protein</fullName>
    </submittedName>
</protein>
<name>A0A9P9AFL3_9HYPO</name>
<evidence type="ECO:0000313" key="3">
    <source>
        <dbReference type="Proteomes" id="UP000777438"/>
    </source>
</evidence>
<organism evidence="2 3">
    <name type="scientific">Thelonectria olida</name>
    <dbReference type="NCBI Taxonomy" id="1576542"/>
    <lineage>
        <taxon>Eukaryota</taxon>
        <taxon>Fungi</taxon>
        <taxon>Dikarya</taxon>
        <taxon>Ascomycota</taxon>
        <taxon>Pezizomycotina</taxon>
        <taxon>Sordariomycetes</taxon>
        <taxon>Hypocreomycetidae</taxon>
        <taxon>Hypocreales</taxon>
        <taxon>Nectriaceae</taxon>
        <taxon>Thelonectria</taxon>
    </lineage>
</organism>
<feature type="region of interest" description="Disordered" evidence="1">
    <location>
        <begin position="61"/>
        <end position="82"/>
    </location>
</feature>
<evidence type="ECO:0000313" key="2">
    <source>
        <dbReference type="EMBL" id="KAH6873929.1"/>
    </source>
</evidence>
<dbReference type="Proteomes" id="UP000777438">
    <property type="component" value="Unassembled WGS sequence"/>
</dbReference>
<comment type="caution">
    <text evidence="2">The sequence shown here is derived from an EMBL/GenBank/DDBJ whole genome shotgun (WGS) entry which is preliminary data.</text>
</comment>
<dbReference type="AlphaFoldDB" id="A0A9P9AFL3"/>
<reference evidence="2 3" key="1">
    <citation type="journal article" date="2021" name="Nat. Commun.">
        <title>Genetic determinants of endophytism in the Arabidopsis root mycobiome.</title>
        <authorList>
            <person name="Mesny F."/>
            <person name="Miyauchi S."/>
            <person name="Thiergart T."/>
            <person name="Pickel B."/>
            <person name="Atanasova L."/>
            <person name="Karlsson M."/>
            <person name="Huettel B."/>
            <person name="Barry K.W."/>
            <person name="Haridas S."/>
            <person name="Chen C."/>
            <person name="Bauer D."/>
            <person name="Andreopoulos W."/>
            <person name="Pangilinan J."/>
            <person name="LaButti K."/>
            <person name="Riley R."/>
            <person name="Lipzen A."/>
            <person name="Clum A."/>
            <person name="Drula E."/>
            <person name="Henrissat B."/>
            <person name="Kohler A."/>
            <person name="Grigoriev I.V."/>
            <person name="Martin F.M."/>
            <person name="Hacquard S."/>
        </authorList>
    </citation>
    <scope>NUCLEOTIDE SEQUENCE [LARGE SCALE GENOMIC DNA]</scope>
    <source>
        <strain evidence="2 3">MPI-CAGE-CH-0241</strain>
    </source>
</reference>